<feature type="transmembrane region" description="Helical" evidence="7">
    <location>
        <begin position="265"/>
        <end position="288"/>
    </location>
</feature>
<evidence type="ECO:0000256" key="3">
    <source>
        <dbReference type="ARBA" id="ARBA00022475"/>
    </source>
</evidence>
<sequence length="297" mass="32996">MNKRFQLKRELPWVLFVLPALVIYCTVTVIPTLQTMGYSLTNFNGLSTNFKFVGLENYVRIFHNKDAVTAITNSLLYGFCVPALVTCLAIPLALILNSKIKSKNILRAVFFFPSVISTLFIGFIWKFILSPSTMGLINGMRAADGKEPLLLLADPKMAMVLLIFVTVWASTGWHACIYIANLQTISSDYYEAATIDGATSWQKFRNITFPMLAPAMTSSLLLLLTSSLKAFDMPFALTNGGPGRATTMITQMIIDEGVTANQVGYASAMSFLFLVIISIVSMLQTAYLNKRERQLYE</sequence>
<reference evidence="10" key="1">
    <citation type="submission" date="2018-06" db="EMBL/GenBank/DDBJ databases">
        <title>Description of Blautia argi sp. nov., a new anaerobic isolated from dog feces.</title>
        <authorList>
            <person name="Chang Y.-H."/>
            <person name="Paek J."/>
            <person name="Shin Y."/>
        </authorList>
    </citation>
    <scope>NUCLEOTIDE SEQUENCE [LARGE SCALE GENOMIC DNA]</scope>
    <source>
        <strain evidence="10">KCTC 15426</strain>
    </source>
</reference>
<keyword evidence="4 7" id="KW-0812">Transmembrane</keyword>
<dbReference type="RefSeq" id="WP_111917750.1">
    <property type="nucleotide sequence ID" value="NZ_CAUWHR010000027.1"/>
</dbReference>
<dbReference type="InterPro" id="IPR051393">
    <property type="entry name" value="ABC_transporter_permease"/>
</dbReference>
<feature type="transmembrane region" description="Helical" evidence="7">
    <location>
        <begin position="75"/>
        <end position="96"/>
    </location>
</feature>
<evidence type="ECO:0000259" key="8">
    <source>
        <dbReference type="PROSITE" id="PS50928"/>
    </source>
</evidence>
<proteinExistence type="inferred from homology"/>
<comment type="subcellular location">
    <subcellularLocation>
        <location evidence="1 7">Cell membrane</location>
        <topology evidence="1 7">Multi-pass membrane protein</topology>
    </subcellularLocation>
</comment>
<dbReference type="GO" id="GO:0005886">
    <property type="term" value="C:plasma membrane"/>
    <property type="evidence" value="ECO:0007669"/>
    <property type="project" value="UniProtKB-SubCell"/>
</dbReference>
<keyword evidence="3" id="KW-1003">Cell membrane</keyword>
<accession>A0A2Z4U7A4</accession>
<dbReference type="PANTHER" id="PTHR30193:SF37">
    <property type="entry name" value="INNER MEMBRANE ABC TRANSPORTER PERMEASE PROTEIN YCJO"/>
    <property type="match status" value="1"/>
</dbReference>
<dbReference type="PROSITE" id="PS50928">
    <property type="entry name" value="ABC_TM1"/>
    <property type="match status" value="1"/>
</dbReference>
<keyword evidence="5 7" id="KW-1133">Transmembrane helix</keyword>
<dbReference type="EMBL" id="CP030280">
    <property type="protein sequence ID" value="AWY96878.1"/>
    <property type="molecule type" value="Genomic_DNA"/>
</dbReference>
<dbReference type="PANTHER" id="PTHR30193">
    <property type="entry name" value="ABC TRANSPORTER PERMEASE PROTEIN"/>
    <property type="match status" value="1"/>
</dbReference>
<evidence type="ECO:0000256" key="6">
    <source>
        <dbReference type="ARBA" id="ARBA00023136"/>
    </source>
</evidence>
<evidence type="ECO:0000256" key="1">
    <source>
        <dbReference type="ARBA" id="ARBA00004651"/>
    </source>
</evidence>
<protein>
    <submittedName>
        <fullName evidence="9">Sugar ABC transporter permease</fullName>
    </submittedName>
</protein>
<gene>
    <name evidence="9" type="ORF">DQQ01_00380</name>
</gene>
<evidence type="ECO:0000256" key="5">
    <source>
        <dbReference type="ARBA" id="ARBA00022989"/>
    </source>
</evidence>
<dbReference type="AlphaFoldDB" id="A0A2Z4U7A4"/>
<dbReference type="SUPFAM" id="SSF161098">
    <property type="entry name" value="MetI-like"/>
    <property type="match status" value="1"/>
</dbReference>
<dbReference type="Pfam" id="PF00528">
    <property type="entry name" value="BPD_transp_1"/>
    <property type="match status" value="1"/>
</dbReference>
<organism evidence="9 10">
    <name type="scientific">Blautia argi</name>
    <dbReference type="NCBI Taxonomy" id="1912897"/>
    <lineage>
        <taxon>Bacteria</taxon>
        <taxon>Bacillati</taxon>
        <taxon>Bacillota</taxon>
        <taxon>Clostridia</taxon>
        <taxon>Lachnospirales</taxon>
        <taxon>Lachnospiraceae</taxon>
        <taxon>Blautia</taxon>
    </lineage>
</organism>
<dbReference type="InterPro" id="IPR035906">
    <property type="entry name" value="MetI-like_sf"/>
</dbReference>
<dbReference type="InterPro" id="IPR000515">
    <property type="entry name" value="MetI-like"/>
</dbReference>
<comment type="similarity">
    <text evidence="7">Belongs to the binding-protein-dependent transport system permease family.</text>
</comment>
<keyword evidence="6 7" id="KW-0472">Membrane</keyword>
<evidence type="ECO:0000256" key="2">
    <source>
        <dbReference type="ARBA" id="ARBA00022448"/>
    </source>
</evidence>
<feature type="transmembrane region" description="Helical" evidence="7">
    <location>
        <begin position="157"/>
        <end position="180"/>
    </location>
</feature>
<dbReference type="KEGG" id="blau:DQQ01_00380"/>
<feature type="transmembrane region" description="Helical" evidence="7">
    <location>
        <begin position="108"/>
        <end position="128"/>
    </location>
</feature>
<evidence type="ECO:0000313" key="9">
    <source>
        <dbReference type="EMBL" id="AWY96878.1"/>
    </source>
</evidence>
<dbReference type="OrthoDB" id="367897at2"/>
<dbReference type="CDD" id="cd06261">
    <property type="entry name" value="TM_PBP2"/>
    <property type="match status" value="1"/>
</dbReference>
<evidence type="ECO:0000313" key="10">
    <source>
        <dbReference type="Proteomes" id="UP000250003"/>
    </source>
</evidence>
<name>A0A2Z4U7A4_9FIRM</name>
<dbReference type="Proteomes" id="UP000250003">
    <property type="component" value="Chromosome"/>
</dbReference>
<dbReference type="GO" id="GO:0055085">
    <property type="term" value="P:transmembrane transport"/>
    <property type="evidence" value="ECO:0007669"/>
    <property type="project" value="InterPro"/>
</dbReference>
<feature type="transmembrane region" description="Helical" evidence="7">
    <location>
        <begin position="209"/>
        <end position="228"/>
    </location>
</feature>
<feature type="transmembrane region" description="Helical" evidence="7">
    <location>
        <begin position="12"/>
        <end position="33"/>
    </location>
</feature>
<evidence type="ECO:0000256" key="4">
    <source>
        <dbReference type="ARBA" id="ARBA00022692"/>
    </source>
</evidence>
<feature type="domain" description="ABC transmembrane type-1" evidence="8">
    <location>
        <begin position="71"/>
        <end position="284"/>
    </location>
</feature>
<evidence type="ECO:0000256" key="7">
    <source>
        <dbReference type="RuleBase" id="RU363032"/>
    </source>
</evidence>
<keyword evidence="2 7" id="KW-0813">Transport</keyword>
<dbReference type="Gene3D" id="1.10.3720.10">
    <property type="entry name" value="MetI-like"/>
    <property type="match status" value="1"/>
</dbReference>
<keyword evidence="10" id="KW-1185">Reference proteome</keyword>